<gene>
    <name evidence="1" type="ORF">BQ8794_130077</name>
</gene>
<evidence type="ECO:0000313" key="1">
    <source>
        <dbReference type="EMBL" id="SIT53593.1"/>
    </source>
</evidence>
<name>A0A1R3V128_9HYPH</name>
<accession>A0A1R3V128</accession>
<proteinExistence type="predicted"/>
<reference evidence="2" key="1">
    <citation type="submission" date="2017-01" db="EMBL/GenBank/DDBJ databases">
        <authorList>
            <person name="Brunel B."/>
        </authorList>
    </citation>
    <scope>NUCLEOTIDE SEQUENCE [LARGE SCALE GENOMIC DNA]</scope>
</reference>
<keyword evidence="2" id="KW-1185">Reference proteome</keyword>
<organism evidence="1 2">
    <name type="scientific">Mesorhizobium prunaredense</name>
    <dbReference type="NCBI Taxonomy" id="1631249"/>
    <lineage>
        <taxon>Bacteria</taxon>
        <taxon>Pseudomonadati</taxon>
        <taxon>Pseudomonadota</taxon>
        <taxon>Alphaproteobacteria</taxon>
        <taxon>Hyphomicrobiales</taxon>
        <taxon>Phyllobacteriaceae</taxon>
        <taxon>Mesorhizobium</taxon>
    </lineage>
</organism>
<sequence>MSRPPDFPRMGAQLRHFELTTESVRAFVSAMRHSSFGPEAITVHAMAAPFALLVEHE</sequence>
<dbReference type="AlphaFoldDB" id="A0A1R3V128"/>
<dbReference type="STRING" id="1631249.BQ8794_130077"/>
<dbReference type="EMBL" id="FTPD01000005">
    <property type="protein sequence ID" value="SIT53593.1"/>
    <property type="molecule type" value="Genomic_DNA"/>
</dbReference>
<protein>
    <submittedName>
        <fullName evidence="1">Uncharacterized protein</fullName>
    </submittedName>
</protein>
<dbReference type="Proteomes" id="UP000188388">
    <property type="component" value="Unassembled WGS sequence"/>
</dbReference>
<evidence type="ECO:0000313" key="2">
    <source>
        <dbReference type="Proteomes" id="UP000188388"/>
    </source>
</evidence>